<keyword evidence="2" id="KW-1133">Transmembrane helix</keyword>
<feature type="transmembrane region" description="Helical" evidence="2">
    <location>
        <begin position="1212"/>
        <end position="1234"/>
    </location>
</feature>
<feature type="transmembrane region" description="Helical" evidence="2">
    <location>
        <begin position="38"/>
        <end position="59"/>
    </location>
</feature>
<gene>
    <name evidence="3" type="ORF">GSPATT00030121001</name>
</gene>
<feature type="transmembrane region" description="Helical" evidence="2">
    <location>
        <begin position="908"/>
        <end position="930"/>
    </location>
</feature>
<accession>A0BLS0</accession>
<keyword evidence="2" id="KW-0812">Transmembrane</keyword>
<evidence type="ECO:0000256" key="1">
    <source>
        <dbReference type="SAM" id="MobiDB-lite"/>
    </source>
</evidence>
<proteinExistence type="predicted"/>
<dbReference type="RefSeq" id="XP_001426885.1">
    <property type="nucleotide sequence ID" value="XM_001426848.1"/>
</dbReference>
<dbReference type="HOGENOM" id="CLU_004806_0_0_1"/>
<feature type="transmembrane region" description="Helical" evidence="2">
    <location>
        <begin position="167"/>
        <end position="188"/>
    </location>
</feature>
<evidence type="ECO:0000313" key="4">
    <source>
        <dbReference type="Proteomes" id="UP000000600"/>
    </source>
</evidence>
<feature type="transmembrane region" description="Helical" evidence="2">
    <location>
        <begin position="1109"/>
        <end position="1129"/>
    </location>
</feature>
<evidence type="ECO:0008006" key="5">
    <source>
        <dbReference type="Google" id="ProtNLM"/>
    </source>
</evidence>
<dbReference type="KEGG" id="ptm:GSPATT00030121001"/>
<dbReference type="GeneID" id="5012665"/>
<feature type="transmembrane region" description="Helical" evidence="2">
    <location>
        <begin position="1422"/>
        <end position="1445"/>
    </location>
</feature>
<keyword evidence="4" id="KW-1185">Reference proteome</keyword>
<dbReference type="PANTHER" id="PTHR31600">
    <property type="entry name" value="TINY MACROCYSTS PROTEIN B-RELATED"/>
    <property type="match status" value="1"/>
</dbReference>
<feature type="transmembrane region" description="Helical" evidence="2">
    <location>
        <begin position="101"/>
        <end position="119"/>
    </location>
</feature>
<feature type="transmembrane region" description="Helical" evidence="2">
    <location>
        <begin position="139"/>
        <end position="161"/>
    </location>
</feature>
<feature type="region of interest" description="Disordered" evidence="1">
    <location>
        <begin position="854"/>
        <end position="875"/>
    </location>
</feature>
<name>A0BLS0_PARTE</name>
<protein>
    <recommendedName>
        <fullName evidence="5">PAS domain-containing protein</fullName>
    </recommendedName>
</protein>
<keyword evidence="2" id="KW-0472">Membrane</keyword>
<dbReference type="OMA" id="YSTHCCI"/>
<dbReference type="InterPro" id="IPR052994">
    <property type="entry name" value="Tiny_macrocysts_regulators"/>
</dbReference>
<evidence type="ECO:0000313" key="3">
    <source>
        <dbReference type="EMBL" id="CAK59487.1"/>
    </source>
</evidence>
<reference evidence="3 4" key="1">
    <citation type="journal article" date="2006" name="Nature">
        <title>Global trends of whole-genome duplications revealed by the ciliate Paramecium tetraurelia.</title>
        <authorList>
            <consortium name="Genoscope"/>
            <person name="Aury J.-M."/>
            <person name="Jaillon O."/>
            <person name="Duret L."/>
            <person name="Noel B."/>
            <person name="Jubin C."/>
            <person name="Porcel B.M."/>
            <person name="Segurens B."/>
            <person name="Daubin V."/>
            <person name="Anthouard V."/>
            <person name="Aiach N."/>
            <person name="Arnaiz O."/>
            <person name="Billaut A."/>
            <person name="Beisson J."/>
            <person name="Blanc I."/>
            <person name="Bouhouche K."/>
            <person name="Camara F."/>
            <person name="Duharcourt S."/>
            <person name="Guigo R."/>
            <person name="Gogendeau D."/>
            <person name="Katinka M."/>
            <person name="Keller A.-M."/>
            <person name="Kissmehl R."/>
            <person name="Klotz C."/>
            <person name="Koll F."/>
            <person name="Le Moue A."/>
            <person name="Lepere C."/>
            <person name="Malinsky S."/>
            <person name="Nowacki M."/>
            <person name="Nowak J.K."/>
            <person name="Plattner H."/>
            <person name="Poulain J."/>
            <person name="Ruiz F."/>
            <person name="Serrano V."/>
            <person name="Zagulski M."/>
            <person name="Dessen P."/>
            <person name="Betermier M."/>
            <person name="Weissenbach J."/>
            <person name="Scarpelli C."/>
            <person name="Schachter V."/>
            <person name="Sperling L."/>
            <person name="Meyer E."/>
            <person name="Cohen J."/>
            <person name="Wincker P."/>
        </authorList>
    </citation>
    <scope>NUCLEOTIDE SEQUENCE [LARGE SCALE GENOMIC DNA]</scope>
    <source>
        <strain evidence="3 4">Stock d4-2</strain>
    </source>
</reference>
<dbReference type="EMBL" id="CT868003">
    <property type="protein sequence ID" value="CAK59487.1"/>
    <property type="molecule type" value="Genomic_DNA"/>
</dbReference>
<evidence type="ECO:0000256" key="2">
    <source>
        <dbReference type="SAM" id="Phobius"/>
    </source>
</evidence>
<dbReference type="PANTHER" id="PTHR31600:SF2">
    <property type="entry name" value="GAMETE ENRICHED GENE 10 PROTEIN-RELATED"/>
    <property type="match status" value="1"/>
</dbReference>
<organism evidence="3 4">
    <name type="scientific">Paramecium tetraurelia</name>
    <dbReference type="NCBI Taxonomy" id="5888"/>
    <lineage>
        <taxon>Eukaryota</taxon>
        <taxon>Sar</taxon>
        <taxon>Alveolata</taxon>
        <taxon>Ciliophora</taxon>
        <taxon>Intramacronucleata</taxon>
        <taxon>Oligohymenophorea</taxon>
        <taxon>Peniculida</taxon>
        <taxon>Parameciidae</taxon>
        <taxon>Paramecium</taxon>
    </lineage>
</organism>
<dbReference type="Proteomes" id="UP000000600">
    <property type="component" value="Unassembled WGS sequence"/>
</dbReference>
<feature type="transmembrane region" description="Helical" evidence="2">
    <location>
        <begin position="71"/>
        <end position="95"/>
    </location>
</feature>
<sequence>MSYSIIPAEGQSRNNIYFQILGKIIRPHLFIEDTDPGYSIFLFVISGVIIMHYIVYFIISKNNIEDLKSNLYLQIITFCNQIYDIWLINIILEMLLKRGDALSILTLLIYLVFLLYRLFITKVQLFLQQNTFNLSNQSFLIYIAQTLNLVQIGIFSFNTSIDGIMTFYLGIISLLINIATFTNAMIYFPYLNKKIFLIVFAINFNSIIYNLFFLISLESKLEMGFIELLFIFQLPMNFKIASYFYSKKQLLTIAQQSHPSQIVNLILELKSKFSYSKQRVLIESIVSKGMKKVDIEPSRLTVLNQEDIYDFYIRLSLKHQELVQEDFISHLSLLLKLEFYFQAFLYISKWENKKGQTILSKIKFLICARKCRQKLNYHMMQKNNFDTDKDFELNIKKFMDIESKNLELCKRIILLCQKKIEYFKDFDYDQIDKLYSKSNTLVLELDTLKGFVQDLYRQYPSNRMQNILAFIYAELLNDYLSAMKVFCQAALQEDKVYKNVSNLKIDLYSTKTTYLMVNLDNMQIIRNSSNAYDFFQVDQLILDDLIPNGIKDYHSSMIKTFIKTGKSKFFRNVQEGLIAKKGFCEGVNIVTEILFEKNQLNALILLSIQDENQIIMVVDNQHKIVGLSEEFFEIVGGNPDQIELIYGIPVDYVIPKFKLYIEDNQVQQIQLRFLTKPKLFDFVTLLIHYKQKRNITDLMDGCWLDQYNYDTYSTHCCIQNNDDKYYIVRFNYLKNGTRRGSQSASRTLTQKSYFQQHGNNISEIEMDEQIEMLIPYEESEPKYINDIVILQNPDLLLSNRESHNNDGIGFLVDDQFIGKNTSRQNESQSKTYQPLQSLQQQQKYFIEKSKINQKYSKSNDDDSQDVQMEGQSSQVSQLSGQKKAFYYKKYILMEKMLQSPNSNQIQKVLMFFVMLQLIVFIAQIAISLTASSSTLNYYLTNIDLLQIKYYLFQPVESFIVTRYTIINYNAQYTAKSLTKSELDKYLEFPNSNLNLGFDDVQQNQAAILNRLTLQDFLAQYYDFYIYIKTDVGEVYNISMRQSLSILINYQYTFKAAYKYDGKTVSDSPYIFYSYRNLLTLYDAFDLLNQQLYVECNLRIELDLDQELTLFYPFVILILIIVSFEIFWYLKNQGRIASLLGFMTFNEAYTIQQDIDRFTLYVESISKSSDTLFKYQFQIDKKENQLKLQQKQLQIETSIKRLQYQKKLLSNKFGYCLILIQFIILISFSIAKYYVNLNYFTQFKPTAYFYQQITDLGTNIPTIYAMREVLYYRWRYPFYKDDDLEQILEQIIECLAQVQNVTAYLQNLQINQYLLSSHFSDYMQTVSSTNICNYLDDNMKEKSMALCQITLGGSFLNGLTGSLIYIYTNIQNEMQINKFLNKTENTRNELEGAFIISQVIKQINTYMKADLTNQTNNILSSIIFQYLCVFAFVFVVISILFLFYIINPFLKRQYYIAKRYLYLLPQQTLFLDDAFERLARSVMQDQEIMA</sequence>
<dbReference type="OrthoDB" id="296985at2759"/>
<dbReference type="InParanoid" id="A0BLS0"/>
<feature type="transmembrane region" description="Helical" evidence="2">
    <location>
        <begin position="195"/>
        <end position="217"/>
    </location>
</feature>